<dbReference type="Gene3D" id="3.40.50.2000">
    <property type="entry name" value="Glycogen Phosphorylase B"/>
    <property type="match status" value="1"/>
</dbReference>
<dbReference type="PANTHER" id="PTHR12526:SF629">
    <property type="entry name" value="TEICHURONIC ACID BIOSYNTHESIS GLYCOSYLTRANSFERASE TUAH-RELATED"/>
    <property type="match status" value="1"/>
</dbReference>
<proteinExistence type="predicted"/>
<evidence type="ECO:0000256" key="2">
    <source>
        <dbReference type="ARBA" id="ARBA00022679"/>
    </source>
</evidence>
<sequence length="381" mass="43240">MLMQYPSLYLHSLCPHVLDLLIMEAGRMAKKKLFVVCSSPFGYLIDTYQHAINLKNDYDVSYICFDDTKPEITEEGVEIIKAPSGNSGFKKWLYFAWFVVGFIKNSDSIIFIKYFRFCSLIRLFGGKNRYIMDVRTSSISKSKRERLIFNKVLYLESFLFKSKTVISKSVADFLGIKKYCIVPLGCPKLSCDSKSFDNLSLLYIGTLSNRDIHKTVEGIARYLELSKNPKLVSYTIIGDGFKNEVEDLKQLVVKHKLDGIVKVLGRIPFNQLQPYYDEANVGVSFVPINKHFDAQPVTKTLEYMSAGMITIGTQTKAQKEVLSDANGVLISDTAESFATGLIELEQRSNQYCSEELKSGIKDLYWESIAENLDKHVLSKAL</sequence>
<evidence type="ECO:0000313" key="3">
    <source>
        <dbReference type="EMBL" id="RJG51634.1"/>
    </source>
</evidence>
<evidence type="ECO:0000256" key="1">
    <source>
        <dbReference type="ARBA" id="ARBA00022676"/>
    </source>
</evidence>
<comment type="caution">
    <text evidence="3">The sequence shown here is derived from an EMBL/GenBank/DDBJ whole genome shotgun (WGS) entry which is preliminary data.</text>
</comment>
<dbReference type="SUPFAM" id="SSF53756">
    <property type="entry name" value="UDP-Glycosyltransferase/glycogen phosphorylase"/>
    <property type="match status" value="1"/>
</dbReference>
<dbReference type="Pfam" id="PF13692">
    <property type="entry name" value="Glyco_trans_1_4"/>
    <property type="match status" value="1"/>
</dbReference>
<protein>
    <submittedName>
        <fullName evidence="3">Glycosyltransferase</fullName>
    </submittedName>
</protein>
<dbReference type="PANTHER" id="PTHR12526">
    <property type="entry name" value="GLYCOSYLTRANSFERASE"/>
    <property type="match status" value="1"/>
</dbReference>
<evidence type="ECO:0000313" key="4">
    <source>
        <dbReference type="Proteomes" id="UP000283255"/>
    </source>
</evidence>
<dbReference type="GO" id="GO:0016757">
    <property type="term" value="F:glycosyltransferase activity"/>
    <property type="evidence" value="ECO:0007669"/>
    <property type="project" value="UniProtKB-KW"/>
</dbReference>
<gene>
    <name evidence="3" type="ORF">D1Z90_02590</name>
</gene>
<accession>A0A418YKX8</accession>
<organism evidence="3 4">
    <name type="scientific">Motilimonas pumila</name>
    <dbReference type="NCBI Taxonomy" id="2303987"/>
    <lineage>
        <taxon>Bacteria</taxon>
        <taxon>Pseudomonadati</taxon>
        <taxon>Pseudomonadota</taxon>
        <taxon>Gammaproteobacteria</taxon>
        <taxon>Alteromonadales</taxon>
        <taxon>Alteromonadales genera incertae sedis</taxon>
        <taxon>Motilimonas</taxon>
    </lineage>
</organism>
<reference evidence="3 4" key="2">
    <citation type="submission" date="2019-01" db="EMBL/GenBank/DDBJ databases">
        <title>Motilimonas pumilus sp. nov., isolated from the gut of sea cucumber (Apostichopus japonicus).</title>
        <authorList>
            <person name="Wang F.-Q."/>
            <person name="Ren L.-H."/>
            <person name="Lin Y.-W."/>
            <person name="Sun G.-H."/>
            <person name="Du Z.-J."/>
            <person name="Zhao J.-X."/>
            <person name="Liu X.-J."/>
            <person name="Liu L.-J."/>
        </authorList>
    </citation>
    <scope>NUCLEOTIDE SEQUENCE [LARGE SCALE GENOMIC DNA]</scope>
    <source>
        <strain evidence="3 4">PLHSC7-2</strain>
    </source>
</reference>
<dbReference type="EMBL" id="QZCH01000001">
    <property type="protein sequence ID" value="RJG51634.1"/>
    <property type="molecule type" value="Genomic_DNA"/>
</dbReference>
<dbReference type="AlphaFoldDB" id="A0A418YKX8"/>
<keyword evidence="1" id="KW-0328">Glycosyltransferase</keyword>
<keyword evidence="4" id="KW-1185">Reference proteome</keyword>
<name>A0A418YKX8_9GAMM</name>
<dbReference type="Proteomes" id="UP000283255">
    <property type="component" value="Unassembled WGS sequence"/>
</dbReference>
<reference evidence="3 4" key="1">
    <citation type="submission" date="2018-09" db="EMBL/GenBank/DDBJ databases">
        <authorList>
            <person name="Wang F."/>
        </authorList>
    </citation>
    <scope>NUCLEOTIDE SEQUENCE [LARGE SCALE GENOMIC DNA]</scope>
    <source>
        <strain evidence="3 4">PLHSC7-2</strain>
    </source>
</reference>
<keyword evidence="2 3" id="KW-0808">Transferase</keyword>